<dbReference type="AlphaFoldDB" id="A0A2N0UIR4"/>
<dbReference type="EMBL" id="NNSR01000073">
    <property type="protein sequence ID" value="PKD26883.1"/>
    <property type="molecule type" value="Genomic_DNA"/>
</dbReference>
<dbReference type="PANTHER" id="PTHR33361">
    <property type="entry name" value="GLR0591 PROTEIN"/>
    <property type="match status" value="1"/>
</dbReference>
<dbReference type="RefSeq" id="WP_101029667.1">
    <property type="nucleotide sequence ID" value="NZ_CABMMZ010000073.1"/>
</dbReference>
<proteinExistence type="predicted"/>
<dbReference type="InterPro" id="IPR010281">
    <property type="entry name" value="DUF885"/>
</dbReference>
<organism evidence="2 3">
    <name type="scientific">Ruminococcus bromii</name>
    <dbReference type="NCBI Taxonomy" id="40518"/>
    <lineage>
        <taxon>Bacteria</taxon>
        <taxon>Bacillati</taxon>
        <taxon>Bacillota</taxon>
        <taxon>Clostridia</taxon>
        <taxon>Eubacteriales</taxon>
        <taxon>Oscillospiraceae</taxon>
        <taxon>Ruminococcus</taxon>
    </lineage>
</organism>
<feature type="chain" id="PRO_5038938733" description="DUF885 domain-containing protein" evidence="1">
    <location>
        <begin position="29"/>
        <end position="597"/>
    </location>
</feature>
<dbReference type="Pfam" id="PF05960">
    <property type="entry name" value="DUF885"/>
    <property type="match status" value="1"/>
</dbReference>
<keyword evidence="1" id="KW-0732">Signal</keyword>
<dbReference type="Proteomes" id="UP000233425">
    <property type="component" value="Unassembled WGS sequence"/>
</dbReference>
<sequence>MNKIINKKSLKGMLAVMLCAVMAFSVCACDVDSDAEPTKTDAQIQFDKYCDDLFTEELEDDALTAHFDISNPSDYGLKYDEEDYTLGHVSDEDTKESFDELKQAKKDLEEFDRSGLTSSQKQTYDTLASYFEIQLSYEGTTELQSIFAPQSGIVASLFTTLSEFTFYEKDDTDLYLAVLKDTKRYMDECIAFTKKQAEDGYFMTEEIAKQSIDECEKHIKNDKSVLVDEFESRIKSLGLSDSEKKTVVETNKKYFEEYYIPALKAAKSALESLKKSGKNEEGLCGYGEIGKKYYSAIVKDKTSSSMTPKELTSYLTNSFTKVGMSMSNVSQDDLSKFQDYNPDFKDADEVLEFLIENIEEDFPTPVTTSYTADYMSDSAKSDNVVAYYVQGRIDDTSVNIIKINPDFANKGMTKVYTTLAHEGYPGHLYQLTASNANKDIPNVRKILSFMGATEGWAQYASKCTLDYLDTSDGIKKLIYANDILGYILYSMVDVGVNYNGWDYEKVKEYMSTALGSADDESVTAATKEAYDLARSNPGYFLPYTVGYLKMIDMRETAESELGSSFDAKDYHTFIMNLGITSIDVYEKALDMWLESKK</sequence>
<comment type="caution">
    <text evidence="2">The sequence shown here is derived from an EMBL/GenBank/DDBJ whole genome shotgun (WGS) entry which is preliminary data.</text>
</comment>
<protein>
    <recommendedName>
        <fullName evidence="4">DUF885 domain-containing protein</fullName>
    </recommendedName>
</protein>
<evidence type="ECO:0000313" key="2">
    <source>
        <dbReference type="EMBL" id="PKD26883.1"/>
    </source>
</evidence>
<evidence type="ECO:0000256" key="1">
    <source>
        <dbReference type="SAM" id="SignalP"/>
    </source>
</evidence>
<dbReference type="PROSITE" id="PS51257">
    <property type="entry name" value="PROKAR_LIPOPROTEIN"/>
    <property type="match status" value="1"/>
</dbReference>
<accession>A0A2N0UIR4</accession>
<name>A0A2N0UIR4_9FIRM</name>
<keyword evidence="3" id="KW-1185">Reference proteome</keyword>
<dbReference type="PANTHER" id="PTHR33361:SF2">
    <property type="entry name" value="DUF885 DOMAIN-CONTAINING PROTEIN"/>
    <property type="match status" value="1"/>
</dbReference>
<evidence type="ECO:0000313" key="3">
    <source>
        <dbReference type="Proteomes" id="UP000233425"/>
    </source>
</evidence>
<feature type="signal peptide" evidence="1">
    <location>
        <begin position="1"/>
        <end position="28"/>
    </location>
</feature>
<gene>
    <name evidence="2" type="ORF">RBATCC27255_01748</name>
</gene>
<reference evidence="2" key="1">
    <citation type="journal article" date="2018" name="Environ. Microbiol.">
        <title>Sporulation capability and amylosome conservation among diverse human colonic and rumen isolates of the keystone starch-degrader Ruminococcus bromii.</title>
        <authorList>
            <person name="Mukhopadhya I."/>
            <person name="Morais S."/>
            <person name="Laverde-Gomez J."/>
            <person name="Sheridan P.O."/>
            <person name="Walker A.W."/>
            <person name="Kelly W."/>
            <person name="Klieve A.V."/>
            <person name="Ouwerkerk D."/>
            <person name="Duncan S.H."/>
            <person name="Louis P."/>
            <person name="Koropatkin N."/>
            <person name="Cockburn D."/>
            <person name="Kibler R."/>
            <person name="Cooper P.J."/>
            <person name="Sandoval C."/>
            <person name="Crost E."/>
            <person name="Juge N."/>
            <person name="Bayer E.A."/>
            <person name="Flint H.J."/>
        </authorList>
    </citation>
    <scope>NUCLEOTIDE SEQUENCE [LARGE SCALE GENOMIC DNA]</scope>
    <source>
        <strain evidence="2">ATCC 27255</strain>
    </source>
</reference>
<evidence type="ECO:0008006" key="4">
    <source>
        <dbReference type="Google" id="ProtNLM"/>
    </source>
</evidence>